<feature type="compositionally biased region" description="Polar residues" evidence="1">
    <location>
        <begin position="27"/>
        <end position="43"/>
    </location>
</feature>
<feature type="compositionally biased region" description="Polar residues" evidence="1">
    <location>
        <begin position="692"/>
        <end position="701"/>
    </location>
</feature>
<feature type="signal peptide" evidence="2">
    <location>
        <begin position="1"/>
        <end position="17"/>
    </location>
</feature>
<sequence>MRVSLGLLLACASGAFGQFTRYSNTSTSAVETSTSPIEQTSSAGESTITGTTLTETTTTSLETTTSSSIPDSIDLDLRSFTLGQGCSFYPPPDGNEILFHPVRPDQTLDRRAALPFVPPPFIALARGPIPITIPWPSRSYSMINITITCNGSDCSRKIKRETRSPCRFQVLVDGEFVSAEPIVSSSQGTLSLRTNSFDTSSNLELRQSCGDESEIIDVVLNGVTLKRSLGATSRPIESINIDPETGFTTGTSQGATTNSEGDTVIPTATDGPEFTTNSEGQTVFPTDTNSEGAATNSEGETLFPTGTQTDDSTNSAGVTTNSQGETIVPTGTQTGDSTNSAGFTTNSEGETVFPTGTVTGTSPSSSSTSPAGFPSEVGIFTLFGCVRSTASFPTFELADSDGSMDLNACATLCNGRAYFGVYDTSCYCGDEIDAADTSRVDLDRCNIECPGDDTQTCGGDNRSDKLRVRRNVPNNQLLTVYVAAEAAVTVTDSITQTVTDQETVITTFTTTVTGATAITTQSVTATLVCFSGKCYSTSSNDVTVYIFVEVNSSECDGQWVYISEPCSCAGGQRYVPQFCTGGSCSGLKVYKAEECHDWYNYNSFFVASDCATCAEGKVVYLPWENSWGTPDNCNDDVPLCSGYDCPSKPNGGGSQNGGYPGDKGNSNSPHGGSHGGANGGSHEGSNEGSQGDSNRGSSPGSHGTPDGNSNGGSEGGSSSGSNSNPSGGSGSGSQGDSHGSNGSGSKGSETGGKPSTVPVVVSGASKQTTISFGLLALLAAFL</sequence>
<evidence type="ECO:0000256" key="1">
    <source>
        <dbReference type="SAM" id="MobiDB-lite"/>
    </source>
</evidence>
<organism evidence="4 5">
    <name type="scientific">Fusarium venenatum</name>
    <dbReference type="NCBI Taxonomy" id="56646"/>
    <lineage>
        <taxon>Eukaryota</taxon>
        <taxon>Fungi</taxon>
        <taxon>Dikarya</taxon>
        <taxon>Ascomycota</taxon>
        <taxon>Pezizomycotina</taxon>
        <taxon>Sordariomycetes</taxon>
        <taxon>Hypocreomycetidae</taxon>
        <taxon>Hypocreales</taxon>
        <taxon>Nectriaceae</taxon>
        <taxon>Fusarium</taxon>
    </lineage>
</organism>
<feature type="compositionally biased region" description="Low complexity" evidence="1">
    <location>
        <begin position="746"/>
        <end position="756"/>
    </location>
</feature>
<feature type="region of interest" description="Disordered" evidence="1">
    <location>
        <begin position="27"/>
        <end position="52"/>
    </location>
</feature>
<keyword evidence="2" id="KW-0732">Signal</keyword>
<dbReference type="PROSITE" id="PS51212">
    <property type="entry name" value="WSC"/>
    <property type="match status" value="1"/>
</dbReference>
<reference evidence="5" key="1">
    <citation type="submission" date="2014-10" db="EMBL/GenBank/DDBJ databases">
        <authorList>
            <person name="King R."/>
        </authorList>
    </citation>
    <scope>NUCLEOTIDE SEQUENCE [LARGE SCALE GENOMIC DNA]</scope>
    <source>
        <strain evidence="5">A3/5</strain>
    </source>
</reference>
<feature type="compositionally biased region" description="Gly residues" evidence="1">
    <location>
        <begin position="709"/>
        <end position="718"/>
    </location>
</feature>
<dbReference type="AlphaFoldDB" id="A0A2L2TVE7"/>
<dbReference type="GeneID" id="37262396"/>
<keyword evidence="5" id="KW-1185">Reference proteome</keyword>
<name>A0A2L2TVE7_9HYPO</name>
<dbReference type="KEGG" id="fvn:FVRRES_10758"/>
<feature type="domain" description="WSC" evidence="3">
    <location>
        <begin position="379"/>
        <end position="469"/>
    </location>
</feature>
<dbReference type="Pfam" id="PF01822">
    <property type="entry name" value="WSC"/>
    <property type="match status" value="1"/>
</dbReference>
<protein>
    <recommendedName>
        <fullName evidence="3">WSC domain-containing protein</fullName>
    </recommendedName>
</protein>
<evidence type="ECO:0000256" key="2">
    <source>
        <dbReference type="SAM" id="SignalP"/>
    </source>
</evidence>
<feature type="chain" id="PRO_5014733763" description="WSC domain-containing protein" evidence="2">
    <location>
        <begin position="18"/>
        <end position="782"/>
    </location>
</feature>
<dbReference type="EMBL" id="LN649231">
    <property type="protein sequence ID" value="CEI70681.1"/>
    <property type="molecule type" value="Genomic_DNA"/>
</dbReference>
<evidence type="ECO:0000313" key="4">
    <source>
        <dbReference type="EMBL" id="CEI70681.1"/>
    </source>
</evidence>
<feature type="region of interest" description="Disordered" evidence="1">
    <location>
        <begin position="651"/>
        <end position="759"/>
    </location>
</feature>
<feature type="compositionally biased region" description="Polar residues" evidence="1">
    <location>
        <begin position="288"/>
        <end position="347"/>
    </location>
</feature>
<feature type="compositionally biased region" description="Gly residues" evidence="1">
    <location>
        <begin position="651"/>
        <end position="661"/>
    </location>
</feature>
<dbReference type="SMART" id="SM00321">
    <property type="entry name" value="WSC"/>
    <property type="match status" value="1"/>
</dbReference>
<feature type="region of interest" description="Disordered" evidence="1">
    <location>
        <begin position="240"/>
        <end position="264"/>
    </location>
</feature>
<dbReference type="OrthoDB" id="2019572at2759"/>
<feature type="region of interest" description="Disordered" evidence="1">
    <location>
        <begin position="288"/>
        <end position="352"/>
    </location>
</feature>
<dbReference type="Proteomes" id="UP000245910">
    <property type="component" value="Chromosome III"/>
</dbReference>
<feature type="compositionally biased region" description="Gly residues" evidence="1">
    <location>
        <begin position="672"/>
        <end position="682"/>
    </location>
</feature>
<evidence type="ECO:0000313" key="5">
    <source>
        <dbReference type="Proteomes" id="UP000245910"/>
    </source>
</evidence>
<dbReference type="RefSeq" id="XP_025594395.1">
    <property type="nucleotide sequence ID" value="XM_025725836.1"/>
</dbReference>
<dbReference type="STRING" id="56646.A0A2L2TVE7"/>
<proteinExistence type="predicted"/>
<accession>A0A2L2TVE7</accession>
<evidence type="ECO:0000259" key="3">
    <source>
        <dbReference type="PROSITE" id="PS51212"/>
    </source>
</evidence>
<feature type="compositionally biased region" description="Polar residues" evidence="1">
    <location>
        <begin position="246"/>
        <end position="261"/>
    </location>
</feature>
<dbReference type="InterPro" id="IPR002889">
    <property type="entry name" value="WSC_carb-bd"/>
</dbReference>